<keyword evidence="2" id="KW-1185">Reference proteome</keyword>
<dbReference type="Proteomes" id="UP000827976">
    <property type="component" value="Chromosome 8"/>
</dbReference>
<gene>
    <name evidence="1" type="ORF">IHE45_08G152400</name>
</gene>
<organism evidence="1 2">
    <name type="scientific">Dioscorea alata</name>
    <name type="common">Purple yam</name>
    <dbReference type="NCBI Taxonomy" id="55571"/>
    <lineage>
        <taxon>Eukaryota</taxon>
        <taxon>Viridiplantae</taxon>
        <taxon>Streptophyta</taxon>
        <taxon>Embryophyta</taxon>
        <taxon>Tracheophyta</taxon>
        <taxon>Spermatophyta</taxon>
        <taxon>Magnoliopsida</taxon>
        <taxon>Liliopsida</taxon>
        <taxon>Dioscoreales</taxon>
        <taxon>Dioscoreaceae</taxon>
        <taxon>Dioscorea</taxon>
    </lineage>
</organism>
<reference evidence="2" key="1">
    <citation type="journal article" date="2022" name="Nat. Commun.">
        <title>Chromosome evolution and the genetic basis of agronomically important traits in greater yam.</title>
        <authorList>
            <person name="Bredeson J.V."/>
            <person name="Lyons J.B."/>
            <person name="Oniyinde I.O."/>
            <person name="Okereke N.R."/>
            <person name="Kolade O."/>
            <person name="Nnabue I."/>
            <person name="Nwadili C.O."/>
            <person name="Hribova E."/>
            <person name="Parker M."/>
            <person name="Nwogha J."/>
            <person name="Shu S."/>
            <person name="Carlson J."/>
            <person name="Kariba R."/>
            <person name="Muthemba S."/>
            <person name="Knop K."/>
            <person name="Barton G.J."/>
            <person name="Sherwood A.V."/>
            <person name="Lopez-Montes A."/>
            <person name="Asiedu R."/>
            <person name="Jamnadass R."/>
            <person name="Muchugi A."/>
            <person name="Goodstein D."/>
            <person name="Egesi C.N."/>
            <person name="Featherston J."/>
            <person name="Asfaw A."/>
            <person name="Simpson G.G."/>
            <person name="Dolezel J."/>
            <person name="Hendre P.S."/>
            <person name="Van Deynze A."/>
            <person name="Kumar P.L."/>
            <person name="Obidiegwu J.E."/>
            <person name="Bhattacharjee R."/>
            <person name="Rokhsar D.S."/>
        </authorList>
    </citation>
    <scope>NUCLEOTIDE SEQUENCE [LARGE SCALE GENOMIC DNA]</scope>
    <source>
        <strain evidence="2">cv. TDa95/00328</strain>
    </source>
</reference>
<evidence type="ECO:0000313" key="1">
    <source>
        <dbReference type="EMBL" id="KAH7675684.1"/>
    </source>
</evidence>
<accession>A0ACB7VNP3</accession>
<sequence length="198" mass="22476">MRINRPTRMGRVLSILTSGFVKCVCSIILTLVLLTGVIMFILWLSLRPHRPRFYLSSFTLPGLTPAAPFAFNVTDRNSNRKIGIYYESMDGSVYYTDQRVSGGPIKVPFYQPPKNTTLFQGTLGPVLGQGDPIWGRIKADGKDGRVEFRLELNTTIRFKVELWDTHSHEMYVNCDVELGPDGTMPPEYKDKRCSIYFG</sequence>
<evidence type="ECO:0000313" key="2">
    <source>
        <dbReference type="Proteomes" id="UP000827976"/>
    </source>
</evidence>
<comment type="caution">
    <text evidence="1">The sequence shown here is derived from an EMBL/GenBank/DDBJ whole genome shotgun (WGS) entry which is preliminary data.</text>
</comment>
<protein>
    <submittedName>
        <fullName evidence="1">Late embryogenesis abundant protein LEA-2 subgroup domain-containing protein</fullName>
    </submittedName>
</protein>
<proteinExistence type="predicted"/>
<name>A0ACB7VNP3_DIOAL</name>
<dbReference type="EMBL" id="CM037018">
    <property type="protein sequence ID" value="KAH7675684.1"/>
    <property type="molecule type" value="Genomic_DNA"/>
</dbReference>